<evidence type="ECO:0000313" key="4">
    <source>
        <dbReference type="Proteomes" id="UP000260665"/>
    </source>
</evidence>
<dbReference type="AlphaFoldDB" id="A0A3E1RF56"/>
<proteinExistence type="predicted"/>
<dbReference type="OrthoDB" id="9808602at2"/>
<accession>A0A3E1RF56</accession>
<dbReference type="InterPro" id="IPR004629">
    <property type="entry name" value="WecG_TagA_CpsF"/>
</dbReference>
<evidence type="ECO:0000313" key="3">
    <source>
        <dbReference type="EMBL" id="RFO97998.1"/>
    </source>
</evidence>
<dbReference type="PANTHER" id="PTHR34136:SF1">
    <property type="entry name" value="UDP-N-ACETYL-D-MANNOSAMINURONIC ACID TRANSFERASE"/>
    <property type="match status" value="1"/>
</dbReference>
<evidence type="ECO:0000256" key="1">
    <source>
        <dbReference type="ARBA" id="ARBA00022676"/>
    </source>
</evidence>
<dbReference type="RefSeq" id="WP_117174522.1">
    <property type="nucleotide sequence ID" value="NZ_QFZK01000002.1"/>
</dbReference>
<dbReference type="Proteomes" id="UP000260665">
    <property type="component" value="Unassembled WGS sequence"/>
</dbReference>
<dbReference type="CDD" id="cd06533">
    <property type="entry name" value="Glyco_transf_WecG_TagA"/>
    <property type="match status" value="1"/>
</dbReference>
<keyword evidence="2 3" id="KW-0808">Transferase</keyword>
<dbReference type="GO" id="GO:0016758">
    <property type="term" value="F:hexosyltransferase activity"/>
    <property type="evidence" value="ECO:0007669"/>
    <property type="project" value="TreeGrafter"/>
</dbReference>
<evidence type="ECO:0000256" key="2">
    <source>
        <dbReference type="ARBA" id="ARBA00022679"/>
    </source>
</evidence>
<keyword evidence="1" id="KW-0328">Glycosyltransferase</keyword>
<comment type="caution">
    <text evidence="3">The sequence shown here is derived from an EMBL/GenBank/DDBJ whole genome shotgun (WGS) entry which is preliminary data.</text>
</comment>
<name>A0A3E1RF56_9BURK</name>
<keyword evidence="4" id="KW-1185">Reference proteome</keyword>
<reference evidence="3 4" key="1">
    <citation type="submission" date="2018-05" db="EMBL/GenBank/DDBJ databases">
        <title>Rhodoferax soyangensis sp.nov., isolated from an oligotrophic freshwater lake.</title>
        <authorList>
            <person name="Park M."/>
        </authorList>
    </citation>
    <scope>NUCLEOTIDE SEQUENCE [LARGE SCALE GENOMIC DNA]</scope>
    <source>
        <strain evidence="3 4">IMCC26218</strain>
    </source>
</reference>
<dbReference type="Pfam" id="PF03808">
    <property type="entry name" value="Glyco_tran_WecG"/>
    <property type="match status" value="1"/>
</dbReference>
<protein>
    <submittedName>
        <fullName evidence="3">N-acetylglucosaminyldiphospho-UDP N-acetyl-beta-D-mannosaminyltransferase</fullName>
    </submittedName>
</protein>
<gene>
    <name evidence="3" type="ORF">DIC66_04535</name>
</gene>
<dbReference type="NCBIfam" id="TIGR00696">
    <property type="entry name" value="wecG_tagA_cpsF"/>
    <property type="match status" value="1"/>
</dbReference>
<organism evidence="3 4">
    <name type="scientific">Rhodoferax lacus</name>
    <dbReference type="NCBI Taxonomy" id="2184758"/>
    <lineage>
        <taxon>Bacteria</taxon>
        <taxon>Pseudomonadati</taxon>
        <taxon>Pseudomonadota</taxon>
        <taxon>Betaproteobacteria</taxon>
        <taxon>Burkholderiales</taxon>
        <taxon>Comamonadaceae</taxon>
        <taxon>Rhodoferax</taxon>
    </lineage>
</organism>
<dbReference type="PANTHER" id="PTHR34136">
    <property type="match status" value="1"/>
</dbReference>
<sequence>MKSTQANFDRKVHCLMGLPFDAITLAQATEQIRQAAFNRTPCFFSTPNLNFLIAAQSNKPFRESVIKSDLSLPDGMPIVWMSRLLGIPITERVAGSDVFDALRKGRGRKIKVYFFGGQPGIAEKAMQILNAEDGGLQCVGFETPGFGSVAEMSTPDTIAKINASGAEFLVVSLGAVKGQAWIEHNLAALDVPVVSHLGAVLNFVAGNVRRAPRWMQNIGLEWVWRIVEEPTLWKRYLNDVLGLFKFGLGLVTVANIRQVLKRDAKSDLAPLELRHVCNQDTLDITVSGACVSKNLKPLKALLGQYANQQLNIRLHVENVLAIDSAYLGLLTLVCGQQLNRGKSLQIEGHKSAEFSFDVVSESA</sequence>
<dbReference type="EMBL" id="QFZK01000002">
    <property type="protein sequence ID" value="RFO97998.1"/>
    <property type="molecule type" value="Genomic_DNA"/>
</dbReference>